<evidence type="ECO:0000313" key="2">
    <source>
        <dbReference type="Proteomes" id="UP001146120"/>
    </source>
</evidence>
<reference evidence="1" key="1">
    <citation type="submission" date="2022-11" db="EMBL/GenBank/DDBJ databases">
        <authorList>
            <person name="Morgan W.R."/>
            <person name="Tartar A."/>
        </authorList>
    </citation>
    <scope>NUCLEOTIDE SEQUENCE</scope>
    <source>
        <strain evidence="1">ARSEF 373</strain>
    </source>
</reference>
<sequence>MYALCWADRKPKMLISNRGTTHAERPSVQKQHKKIFIDGVVLGTETKTLEIP</sequence>
<gene>
    <name evidence="1" type="ORF">N0F65_005093</name>
</gene>
<accession>A0AAV2Z947</accession>
<dbReference type="Proteomes" id="UP001146120">
    <property type="component" value="Unassembled WGS sequence"/>
</dbReference>
<name>A0AAV2Z947_9STRA</name>
<comment type="caution">
    <text evidence="1">The sequence shown here is derived from an EMBL/GenBank/DDBJ whole genome shotgun (WGS) entry which is preliminary data.</text>
</comment>
<keyword evidence="2" id="KW-1185">Reference proteome</keyword>
<proteinExistence type="predicted"/>
<evidence type="ECO:0000313" key="1">
    <source>
        <dbReference type="EMBL" id="DBA01904.1"/>
    </source>
</evidence>
<organism evidence="1 2">
    <name type="scientific">Lagenidium giganteum</name>
    <dbReference type="NCBI Taxonomy" id="4803"/>
    <lineage>
        <taxon>Eukaryota</taxon>
        <taxon>Sar</taxon>
        <taxon>Stramenopiles</taxon>
        <taxon>Oomycota</taxon>
        <taxon>Peronosporomycetes</taxon>
        <taxon>Pythiales</taxon>
        <taxon>Pythiaceae</taxon>
    </lineage>
</organism>
<dbReference type="EMBL" id="DAKRPA010000039">
    <property type="protein sequence ID" value="DBA01904.1"/>
    <property type="molecule type" value="Genomic_DNA"/>
</dbReference>
<dbReference type="AlphaFoldDB" id="A0AAV2Z947"/>
<protein>
    <submittedName>
        <fullName evidence="1">Uncharacterized protein</fullName>
    </submittedName>
</protein>
<reference evidence="1" key="2">
    <citation type="journal article" date="2023" name="Microbiol Resour">
        <title>Decontamination and Annotation of the Draft Genome Sequence of the Oomycete Lagenidium giganteum ARSEF 373.</title>
        <authorList>
            <person name="Morgan W.R."/>
            <person name="Tartar A."/>
        </authorList>
    </citation>
    <scope>NUCLEOTIDE SEQUENCE</scope>
    <source>
        <strain evidence="1">ARSEF 373</strain>
    </source>
</reference>